<dbReference type="AlphaFoldDB" id="A0A480AKM3"/>
<evidence type="ECO:0000313" key="4">
    <source>
        <dbReference type="Proteomes" id="UP000301751"/>
    </source>
</evidence>
<dbReference type="OrthoDB" id="8859494at2"/>
<feature type="signal peptide" evidence="2">
    <location>
        <begin position="1"/>
        <end position="29"/>
    </location>
</feature>
<dbReference type="PANTHER" id="PTHR42928">
    <property type="entry name" value="TRICARBOXYLATE-BINDING PROTEIN"/>
    <property type="match status" value="1"/>
</dbReference>
<sequence>MADFHPTSRRQALHWLGALGAAASLPAVAQVKYPDQPVKLLVALPAGGSVDMVARALAQRLAAAWGQPWIVDNRAGGSGQIGLPVVARAAPDGYTLTVSPASFLTTNKSVFKKLPYDPEADFAPVSRLVNQPMVLVVKDKQKYPTVAALVAAAKAAPGGLTYASSGDGSPQHLGGLMFETRTQTKLLHVPYRGGALAINDTIGGQVEAMFAVMPEAVPHVQSGRLHALGVMSPRRSPVMPQVPTMAEAGVADLNLSAWMALLAPAKTPRAIIDQLNRAVATAFDAELRAKLAESGIEVAPSTPEELQQLIAHDIRLHAELVKAAGLVPQ</sequence>
<comment type="caution">
    <text evidence="3">The sequence shown here is derived from an EMBL/GenBank/DDBJ whole genome shotgun (WGS) entry which is preliminary data.</text>
</comment>
<dbReference type="InterPro" id="IPR042100">
    <property type="entry name" value="Bug_dom1"/>
</dbReference>
<accession>A0A480AKM3</accession>
<dbReference type="PANTHER" id="PTHR42928:SF5">
    <property type="entry name" value="BLR1237 PROTEIN"/>
    <property type="match status" value="1"/>
</dbReference>
<keyword evidence="4" id="KW-1185">Reference proteome</keyword>
<dbReference type="Gene3D" id="3.40.190.10">
    <property type="entry name" value="Periplasmic binding protein-like II"/>
    <property type="match status" value="1"/>
</dbReference>
<dbReference type="SUPFAM" id="SSF53850">
    <property type="entry name" value="Periplasmic binding protein-like II"/>
    <property type="match status" value="1"/>
</dbReference>
<evidence type="ECO:0008006" key="5">
    <source>
        <dbReference type="Google" id="ProtNLM"/>
    </source>
</evidence>
<dbReference type="PIRSF" id="PIRSF017082">
    <property type="entry name" value="YflP"/>
    <property type="match status" value="1"/>
</dbReference>
<dbReference type="PROSITE" id="PS51318">
    <property type="entry name" value="TAT"/>
    <property type="match status" value="1"/>
</dbReference>
<dbReference type="Pfam" id="PF03401">
    <property type="entry name" value="TctC"/>
    <property type="match status" value="1"/>
</dbReference>
<dbReference type="InterPro" id="IPR006311">
    <property type="entry name" value="TAT_signal"/>
</dbReference>
<reference evidence="4" key="1">
    <citation type="submission" date="2019-03" db="EMBL/GenBank/DDBJ databases">
        <title>Aquabacterium pictum sp.nov., the first bacteriochlorophyll a-containing freshwater bacterium in the genus Aquabacterium of the class Betaproteobacteria.</title>
        <authorList>
            <person name="Hirose S."/>
            <person name="Tank M."/>
            <person name="Hara E."/>
            <person name="Tamaki H."/>
            <person name="Takaichi S."/>
            <person name="Haruta S."/>
            <person name="Hanada S."/>
        </authorList>
    </citation>
    <scope>NUCLEOTIDE SEQUENCE [LARGE SCALE GENOMIC DNA]</scope>
    <source>
        <strain evidence="4">W35</strain>
    </source>
</reference>
<proteinExistence type="inferred from homology"/>
<evidence type="ECO:0000256" key="2">
    <source>
        <dbReference type="SAM" id="SignalP"/>
    </source>
</evidence>
<comment type="similarity">
    <text evidence="1">Belongs to the UPF0065 (bug) family.</text>
</comment>
<feature type="chain" id="PRO_5019855010" description="MFS transporter" evidence="2">
    <location>
        <begin position="30"/>
        <end position="329"/>
    </location>
</feature>
<gene>
    <name evidence="3" type="ORF">AQPW35_12450</name>
</gene>
<dbReference type="Proteomes" id="UP000301751">
    <property type="component" value="Unassembled WGS sequence"/>
</dbReference>
<dbReference type="RefSeq" id="WP_137731904.1">
    <property type="nucleotide sequence ID" value="NZ_BJCL01000002.1"/>
</dbReference>
<evidence type="ECO:0000313" key="3">
    <source>
        <dbReference type="EMBL" id="GCL62164.1"/>
    </source>
</evidence>
<organism evidence="3 4">
    <name type="scientific">Pseudaquabacterium pictum</name>
    <dbReference type="NCBI Taxonomy" id="2315236"/>
    <lineage>
        <taxon>Bacteria</taxon>
        <taxon>Pseudomonadati</taxon>
        <taxon>Pseudomonadota</taxon>
        <taxon>Betaproteobacteria</taxon>
        <taxon>Burkholderiales</taxon>
        <taxon>Sphaerotilaceae</taxon>
        <taxon>Pseudaquabacterium</taxon>
    </lineage>
</organism>
<keyword evidence="2" id="KW-0732">Signal</keyword>
<protein>
    <recommendedName>
        <fullName evidence="5">MFS transporter</fullName>
    </recommendedName>
</protein>
<dbReference type="InterPro" id="IPR005064">
    <property type="entry name" value="BUG"/>
</dbReference>
<evidence type="ECO:0000256" key="1">
    <source>
        <dbReference type="ARBA" id="ARBA00006987"/>
    </source>
</evidence>
<name>A0A480AKM3_9BURK</name>
<dbReference type="Gene3D" id="3.40.190.150">
    <property type="entry name" value="Bordetella uptake gene, domain 1"/>
    <property type="match status" value="1"/>
</dbReference>
<dbReference type="EMBL" id="BJCL01000002">
    <property type="protein sequence ID" value="GCL62164.1"/>
    <property type="molecule type" value="Genomic_DNA"/>
</dbReference>